<keyword evidence="1" id="KW-0816">Tricarboxylic acid cycle</keyword>
<dbReference type="InterPro" id="IPR003781">
    <property type="entry name" value="CoA-bd"/>
</dbReference>
<comment type="caution">
    <text evidence="3">The sequence shown here is derived from an EMBL/GenBank/DDBJ whole genome shotgun (WGS) entry which is preliminary data.</text>
</comment>
<dbReference type="PANTHER" id="PTHR42793">
    <property type="entry name" value="COA BINDING DOMAIN CONTAINING PROTEIN"/>
    <property type="match status" value="1"/>
</dbReference>
<evidence type="ECO:0000313" key="3">
    <source>
        <dbReference type="EMBL" id="MEJ5219503.1"/>
    </source>
</evidence>
<dbReference type="PANTHER" id="PTHR42793:SF4">
    <property type="entry name" value="BLL6376 PROTEIN"/>
    <property type="match status" value="1"/>
</dbReference>
<dbReference type="Pfam" id="PF13380">
    <property type="entry name" value="CoA_binding_2"/>
    <property type="match status" value="1"/>
</dbReference>
<dbReference type="RefSeq" id="WP_339404300.1">
    <property type="nucleotide sequence ID" value="NZ_JBBGAZ010000009.1"/>
</dbReference>
<keyword evidence="4" id="KW-1185">Reference proteome</keyword>
<name>A0ABU8QJA5_9RHOB</name>
<dbReference type="EMBL" id="JBBGAZ010000009">
    <property type="protein sequence ID" value="MEJ5219503.1"/>
    <property type="molecule type" value="Genomic_DNA"/>
</dbReference>
<accession>A0ABU8QJA5</accession>
<protein>
    <submittedName>
        <fullName evidence="3">Acetate--CoA ligase family protein</fullName>
    </submittedName>
</protein>
<dbReference type="InterPro" id="IPR016102">
    <property type="entry name" value="Succinyl-CoA_synth-like"/>
</dbReference>
<sequence length="676" mass="70596">MTRDLSRLLRPKSIAVVGGGAWCAAVIEQCQKMGFQGEIWPVHPKAEELAGLPVFKDLAALPSAPDAVFLGVNRFITVDLVGQLSAMNAGGAVCFASGFLEASAEDENAAGLQDQLLAAAGDMPILGPNCYGFINYLDGALLWPDQQGGQSAETGVAIVTQSSNIAINLTMQNRGLPIAYMITAGNQAQIGIAELGRGLLDDPRVTALGLHIEGFGDLRAWEELAAYAKSVNKPIVAIKVGKSAQAQAATVSHTASLAGGDAGAAALLKRLGIARLDDLASFLETLKLLHVTGPLPSNTIATMSCSGGEASLAADTAHGRDLVFPPLNERQKTDLREALGPMVALANPLDYHTYIWRDVPALTKTFAAMTDPQLAMTMLILDLPRTDRGDPEDWLETVKALIAAKEQTGGNFGLVATLPELLPEDLANELTAAGIVAFSGLNEAMAACEAAAMSPSEERAPLLLPTPTVTPDLVNEAEAKTALAGFGLRIPKAQQAPGKDALPAAIDAVGMPCVIKAEGLAHKSDVGGVYLARGTKEEAIAAAHAMPCETWLVEELVDGTIAELLVGVVKDPAHGFVLTLAAGGTLTELLQDGRSLLVPASDAEITEALSELRIAKQLNGYRGAAPADMPSVLAAIRAVQDYVMAYAEGLEEIEINPLLCTAETAVAVDALIRRKD</sequence>
<dbReference type="Gene3D" id="3.30.1490.20">
    <property type="entry name" value="ATP-grasp fold, A domain"/>
    <property type="match status" value="1"/>
</dbReference>
<keyword evidence="3" id="KW-0436">Ligase</keyword>
<dbReference type="SUPFAM" id="SSF52210">
    <property type="entry name" value="Succinyl-CoA synthetase domains"/>
    <property type="match status" value="2"/>
</dbReference>
<dbReference type="SUPFAM" id="SSF56059">
    <property type="entry name" value="Glutathione synthetase ATP-binding domain-like"/>
    <property type="match status" value="1"/>
</dbReference>
<dbReference type="InterPro" id="IPR013815">
    <property type="entry name" value="ATP_grasp_subdomain_1"/>
</dbReference>
<dbReference type="Gene3D" id="3.30.470.20">
    <property type="entry name" value="ATP-grasp fold, B domain"/>
    <property type="match status" value="1"/>
</dbReference>
<dbReference type="SMART" id="SM00881">
    <property type="entry name" value="CoA_binding"/>
    <property type="match status" value="1"/>
</dbReference>
<evidence type="ECO:0000313" key="4">
    <source>
        <dbReference type="Proteomes" id="UP001368270"/>
    </source>
</evidence>
<dbReference type="GO" id="GO:0016874">
    <property type="term" value="F:ligase activity"/>
    <property type="evidence" value="ECO:0007669"/>
    <property type="project" value="UniProtKB-KW"/>
</dbReference>
<dbReference type="Gene3D" id="3.40.50.261">
    <property type="entry name" value="Succinyl-CoA synthetase domains"/>
    <property type="match status" value="2"/>
</dbReference>
<dbReference type="Pfam" id="PF13607">
    <property type="entry name" value="Succ_CoA_lig"/>
    <property type="match status" value="1"/>
</dbReference>
<dbReference type="InterPro" id="IPR032875">
    <property type="entry name" value="Succ_CoA_lig_flav_dom"/>
</dbReference>
<organism evidence="3 4">
    <name type="scientific">Cognatishimia coralii</name>
    <dbReference type="NCBI Taxonomy" id="3083254"/>
    <lineage>
        <taxon>Bacteria</taxon>
        <taxon>Pseudomonadati</taxon>
        <taxon>Pseudomonadota</taxon>
        <taxon>Alphaproteobacteria</taxon>
        <taxon>Rhodobacterales</taxon>
        <taxon>Paracoccaceae</taxon>
        <taxon>Cognatishimia</taxon>
    </lineage>
</organism>
<evidence type="ECO:0000259" key="2">
    <source>
        <dbReference type="SMART" id="SM00881"/>
    </source>
</evidence>
<dbReference type="Proteomes" id="UP001368270">
    <property type="component" value="Unassembled WGS sequence"/>
</dbReference>
<proteinExistence type="predicted"/>
<dbReference type="SUPFAM" id="SSF51735">
    <property type="entry name" value="NAD(P)-binding Rossmann-fold domains"/>
    <property type="match status" value="1"/>
</dbReference>
<dbReference type="Gene3D" id="3.40.50.720">
    <property type="entry name" value="NAD(P)-binding Rossmann-like Domain"/>
    <property type="match status" value="1"/>
</dbReference>
<feature type="domain" description="CoA-binding" evidence="2">
    <location>
        <begin position="8"/>
        <end position="99"/>
    </location>
</feature>
<gene>
    <name evidence="3" type="ORF">WG622_14700</name>
</gene>
<dbReference type="Pfam" id="PF13549">
    <property type="entry name" value="ATP-grasp_5"/>
    <property type="match status" value="1"/>
</dbReference>
<dbReference type="InterPro" id="IPR036291">
    <property type="entry name" value="NAD(P)-bd_dom_sf"/>
</dbReference>
<reference evidence="3 4" key="1">
    <citation type="submission" date="2024-03" db="EMBL/GenBank/DDBJ databases">
        <title>Cognatishimia coralii sp. nov., a marine bacterium isolated from coral surrounding seawater.</title>
        <authorList>
            <person name="Liu X."/>
            <person name="Liu S."/>
            <person name="Sun H."/>
            <person name="Zhang Y."/>
        </authorList>
    </citation>
    <scope>NUCLEOTIDE SEQUENCE [LARGE SCALE GENOMIC DNA]</scope>
    <source>
        <strain evidence="3 4">D5M38</strain>
    </source>
</reference>
<evidence type="ECO:0000256" key="1">
    <source>
        <dbReference type="ARBA" id="ARBA00022532"/>
    </source>
</evidence>